<sequence length="76" mass="8238">MLAPPSSPPQPRRLRPYSNSTPIGEDSVRRSSSTLLTRERARSKDARAELDARTLVGVGREGSIRVQEIGPSAQAP</sequence>
<evidence type="ECO:0000313" key="3">
    <source>
        <dbReference type="Proteomes" id="UP000283269"/>
    </source>
</evidence>
<gene>
    <name evidence="2" type="ORF">CVT25_010101</name>
</gene>
<feature type="region of interest" description="Disordered" evidence="1">
    <location>
        <begin position="1"/>
        <end position="46"/>
    </location>
</feature>
<name>A0A409X379_PSICY</name>
<protein>
    <submittedName>
        <fullName evidence="2">Uncharacterized protein</fullName>
    </submittedName>
</protein>
<dbReference type="InParanoid" id="A0A409X379"/>
<dbReference type="AlphaFoldDB" id="A0A409X379"/>
<dbReference type="Proteomes" id="UP000283269">
    <property type="component" value="Unassembled WGS sequence"/>
</dbReference>
<feature type="compositionally biased region" description="Basic and acidic residues" evidence="1">
    <location>
        <begin position="37"/>
        <end position="46"/>
    </location>
</feature>
<accession>A0A409X379</accession>
<feature type="compositionally biased region" description="Pro residues" evidence="1">
    <location>
        <begin position="1"/>
        <end position="11"/>
    </location>
</feature>
<evidence type="ECO:0000313" key="2">
    <source>
        <dbReference type="EMBL" id="PPQ85209.1"/>
    </source>
</evidence>
<proteinExistence type="predicted"/>
<evidence type="ECO:0000256" key="1">
    <source>
        <dbReference type="SAM" id="MobiDB-lite"/>
    </source>
</evidence>
<reference evidence="2 3" key="1">
    <citation type="journal article" date="2018" name="Evol. Lett.">
        <title>Horizontal gene cluster transfer increased hallucinogenic mushroom diversity.</title>
        <authorList>
            <person name="Reynolds H.T."/>
            <person name="Vijayakumar V."/>
            <person name="Gluck-Thaler E."/>
            <person name="Korotkin H.B."/>
            <person name="Matheny P.B."/>
            <person name="Slot J.C."/>
        </authorList>
    </citation>
    <scope>NUCLEOTIDE SEQUENCE [LARGE SCALE GENOMIC DNA]</scope>
    <source>
        <strain evidence="2 3">2631</strain>
    </source>
</reference>
<dbReference type="EMBL" id="NHYD01002740">
    <property type="protein sequence ID" value="PPQ85209.1"/>
    <property type="molecule type" value="Genomic_DNA"/>
</dbReference>
<comment type="caution">
    <text evidence="2">The sequence shown here is derived from an EMBL/GenBank/DDBJ whole genome shotgun (WGS) entry which is preliminary data.</text>
</comment>
<keyword evidence="3" id="KW-1185">Reference proteome</keyword>
<organism evidence="2 3">
    <name type="scientific">Psilocybe cyanescens</name>
    <dbReference type="NCBI Taxonomy" id="93625"/>
    <lineage>
        <taxon>Eukaryota</taxon>
        <taxon>Fungi</taxon>
        <taxon>Dikarya</taxon>
        <taxon>Basidiomycota</taxon>
        <taxon>Agaricomycotina</taxon>
        <taxon>Agaricomycetes</taxon>
        <taxon>Agaricomycetidae</taxon>
        <taxon>Agaricales</taxon>
        <taxon>Agaricineae</taxon>
        <taxon>Strophariaceae</taxon>
        <taxon>Psilocybe</taxon>
    </lineage>
</organism>